<sequence>MPSRPSVAGSLISTKRPKAPALILLYTQQGLSDATPALSRFPQPVTQQGVSAIPRTQQVPSPAPEPPGPVGPPDPPCTRPRF</sequence>
<proteinExistence type="predicted"/>
<gene>
    <name evidence="1" type="ORF">DPEC_G00238150</name>
</gene>
<keyword evidence="2" id="KW-1185">Reference proteome</keyword>
<organism evidence="1 2">
    <name type="scientific">Dallia pectoralis</name>
    <name type="common">Alaska blackfish</name>
    <dbReference type="NCBI Taxonomy" id="75939"/>
    <lineage>
        <taxon>Eukaryota</taxon>
        <taxon>Metazoa</taxon>
        <taxon>Chordata</taxon>
        <taxon>Craniata</taxon>
        <taxon>Vertebrata</taxon>
        <taxon>Euteleostomi</taxon>
        <taxon>Actinopterygii</taxon>
        <taxon>Neopterygii</taxon>
        <taxon>Teleostei</taxon>
        <taxon>Protacanthopterygii</taxon>
        <taxon>Esociformes</taxon>
        <taxon>Umbridae</taxon>
        <taxon>Dallia</taxon>
    </lineage>
</organism>
<protein>
    <submittedName>
        <fullName evidence="1">Uncharacterized protein</fullName>
    </submittedName>
</protein>
<name>A0ACC2FZ90_DALPE</name>
<reference evidence="1" key="1">
    <citation type="submission" date="2021-05" db="EMBL/GenBank/DDBJ databases">
        <authorList>
            <person name="Pan Q."/>
            <person name="Jouanno E."/>
            <person name="Zahm M."/>
            <person name="Klopp C."/>
            <person name="Cabau C."/>
            <person name="Louis A."/>
            <person name="Berthelot C."/>
            <person name="Parey E."/>
            <person name="Roest Crollius H."/>
            <person name="Montfort J."/>
            <person name="Robinson-Rechavi M."/>
            <person name="Bouchez O."/>
            <person name="Lampietro C."/>
            <person name="Lopez Roques C."/>
            <person name="Donnadieu C."/>
            <person name="Postlethwait J."/>
            <person name="Bobe J."/>
            <person name="Dillon D."/>
            <person name="Chandos A."/>
            <person name="von Hippel F."/>
            <person name="Guiguen Y."/>
        </authorList>
    </citation>
    <scope>NUCLEOTIDE SEQUENCE</scope>
    <source>
        <strain evidence="1">YG-Jan2019</strain>
    </source>
</reference>
<dbReference type="EMBL" id="CM055747">
    <property type="protein sequence ID" value="KAJ7996545.1"/>
    <property type="molecule type" value="Genomic_DNA"/>
</dbReference>
<evidence type="ECO:0000313" key="1">
    <source>
        <dbReference type="EMBL" id="KAJ7996545.1"/>
    </source>
</evidence>
<evidence type="ECO:0000313" key="2">
    <source>
        <dbReference type="Proteomes" id="UP001157502"/>
    </source>
</evidence>
<accession>A0ACC2FZ90</accession>
<dbReference type="Proteomes" id="UP001157502">
    <property type="component" value="Chromosome 20"/>
</dbReference>
<comment type="caution">
    <text evidence="1">The sequence shown here is derived from an EMBL/GenBank/DDBJ whole genome shotgun (WGS) entry which is preliminary data.</text>
</comment>